<dbReference type="FunFam" id="3.30.160.60:FF:002343">
    <property type="entry name" value="Zinc finger protein 33A"/>
    <property type="match status" value="2"/>
</dbReference>
<accession>A0A974HDQ2</accession>
<protein>
    <recommendedName>
        <fullName evidence="14">C2H2-type domain-containing protein</fullName>
    </recommendedName>
</protein>
<organism evidence="15 16">
    <name type="scientific">Xenopus laevis</name>
    <name type="common">African clawed frog</name>
    <dbReference type="NCBI Taxonomy" id="8355"/>
    <lineage>
        <taxon>Eukaryota</taxon>
        <taxon>Metazoa</taxon>
        <taxon>Chordata</taxon>
        <taxon>Craniata</taxon>
        <taxon>Vertebrata</taxon>
        <taxon>Euteleostomi</taxon>
        <taxon>Amphibia</taxon>
        <taxon>Batrachia</taxon>
        <taxon>Anura</taxon>
        <taxon>Pipoidea</taxon>
        <taxon>Pipidae</taxon>
        <taxon>Xenopodinae</taxon>
        <taxon>Xenopus</taxon>
        <taxon>Xenopus</taxon>
    </lineage>
</organism>
<evidence type="ECO:0000256" key="13">
    <source>
        <dbReference type="SAM" id="MobiDB-lite"/>
    </source>
</evidence>
<feature type="region of interest" description="Disordered" evidence="13">
    <location>
        <begin position="515"/>
        <end position="542"/>
    </location>
</feature>
<feature type="domain" description="C2H2-type" evidence="14">
    <location>
        <begin position="245"/>
        <end position="272"/>
    </location>
</feature>
<keyword evidence="9" id="KW-0238">DNA-binding</keyword>
<evidence type="ECO:0000256" key="10">
    <source>
        <dbReference type="ARBA" id="ARBA00023163"/>
    </source>
</evidence>
<dbReference type="SMART" id="SM00355">
    <property type="entry name" value="ZnF_C2H2"/>
    <property type="match status" value="11"/>
</dbReference>
<name>A0A974HDQ2_XENLA</name>
<dbReference type="InterPro" id="IPR013087">
    <property type="entry name" value="Znf_C2H2_type"/>
</dbReference>
<evidence type="ECO:0000256" key="1">
    <source>
        <dbReference type="ARBA" id="ARBA00003767"/>
    </source>
</evidence>
<comment type="similarity">
    <text evidence="3">Belongs to the krueppel C2H2-type zinc-finger protein family.</text>
</comment>
<evidence type="ECO:0000256" key="2">
    <source>
        <dbReference type="ARBA" id="ARBA00004123"/>
    </source>
</evidence>
<feature type="domain" description="C2H2-type" evidence="14">
    <location>
        <begin position="301"/>
        <end position="328"/>
    </location>
</feature>
<keyword evidence="4" id="KW-0479">Metal-binding</keyword>
<feature type="domain" description="C2H2-type" evidence="14">
    <location>
        <begin position="421"/>
        <end position="448"/>
    </location>
</feature>
<feature type="domain" description="C2H2-type" evidence="14">
    <location>
        <begin position="162"/>
        <end position="189"/>
    </location>
</feature>
<keyword evidence="5" id="KW-0677">Repeat</keyword>
<feature type="domain" description="C2H2-type" evidence="14">
    <location>
        <begin position="449"/>
        <end position="476"/>
    </location>
</feature>
<gene>
    <name evidence="15" type="ORF">XELAEV_18032705mg</name>
</gene>
<comment type="function">
    <text evidence="1">May be involved in transcriptional regulation.</text>
</comment>
<feature type="compositionally biased region" description="Basic residues" evidence="13">
    <location>
        <begin position="515"/>
        <end position="524"/>
    </location>
</feature>
<dbReference type="AlphaFoldDB" id="A0A974HDQ2"/>
<feature type="domain" description="C2H2-type" evidence="14">
    <location>
        <begin position="130"/>
        <end position="161"/>
    </location>
</feature>
<evidence type="ECO:0000256" key="6">
    <source>
        <dbReference type="ARBA" id="ARBA00022771"/>
    </source>
</evidence>
<reference evidence="16" key="1">
    <citation type="journal article" date="2016" name="Nature">
        <title>Genome evolution in the allotetraploid frog Xenopus laevis.</title>
        <authorList>
            <person name="Session A.M."/>
            <person name="Uno Y."/>
            <person name="Kwon T."/>
            <person name="Chapman J.A."/>
            <person name="Toyoda A."/>
            <person name="Takahashi S."/>
            <person name="Fukui A."/>
            <person name="Hikosaka A."/>
            <person name="Suzuki A."/>
            <person name="Kondo M."/>
            <person name="van Heeringen S.J."/>
            <person name="Quigley I."/>
            <person name="Heinz S."/>
            <person name="Ogino H."/>
            <person name="Ochi H."/>
            <person name="Hellsten U."/>
            <person name="Lyons J.B."/>
            <person name="Simakov O."/>
            <person name="Putnam N."/>
            <person name="Stites J."/>
            <person name="Kuroki Y."/>
            <person name="Tanaka T."/>
            <person name="Michiue T."/>
            <person name="Watanabe M."/>
            <person name="Bogdanovic O."/>
            <person name="Lister R."/>
            <person name="Georgiou G."/>
            <person name="Paranjpe S.S."/>
            <person name="van Kruijsbergen I."/>
            <person name="Shu S."/>
            <person name="Carlson J."/>
            <person name="Kinoshita T."/>
            <person name="Ohta Y."/>
            <person name="Mawaribuchi S."/>
            <person name="Jenkins J."/>
            <person name="Grimwood J."/>
            <person name="Schmutz J."/>
            <person name="Mitros T."/>
            <person name="Mozaffari S.V."/>
            <person name="Suzuki Y."/>
            <person name="Haramoto Y."/>
            <person name="Yamamoto T.S."/>
            <person name="Takagi C."/>
            <person name="Heald R."/>
            <person name="Miller K."/>
            <person name="Haudenschild C."/>
            <person name="Kitzman J."/>
            <person name="Nakayama T."/>
            <person name="Izutsu Y."/>
            <person name="Robert J."/>
            <person name="Fortriede J."/>
            <person name="Burns K."/>
            <person name="Lotay V."/>
            <person name="Karimi K."/>
            <person name="Yasuoka Y."/>
            <person name="Dichmann D.S."/>
            <person name="Flajnik M.F."/>
            <person name="Houston D.W."/>
            <person name="Shendure J."/>
            <person name="DuPasquier L."/>
            <person name="Vize P.D."/>
            <person name="Zorn A.M."/>
            <person name="Ito M."/>
            <person name="Marcotte E.M."/>
            <person name="Wallingford J.B."/>
            <person name="Ito Y."/>
            <person name="Asashima M."/>
            <person name="Ueno N."/>
            <person name="Matsuda Y."/>
            <person name="Veenstra G.J."/>
            <person name="Fujiyama A."/>
            <person name="Harland R.M."/>
            <person name="Taira M."/>
            <person name="Rokhsar D.S."/>
        </authorList>
    </citation>
    <scope>NUCLEOTIDE SEQUENCE [LARGE SCALE GENOMIC DNA]</scope>
    <source>
        <strain evidence="16">J</strain>
    </source>
</reference>
<dbReference type="Gene3D" id="3.30.160.60">
    <property type="entry name" value="Classic Zinc Finger"/>
    <property type="match status" value="10"/>
</dbReference>
<evidence type="ECO:0000256" key="4">
    <source>
        <dbReference type="ARBA" id="ARBA00022723"/>
    </source>
</evidence>
<dbReference type="FunFam" id="3.30.160.60:FF:000136">
    <property type="entry name" value="GLI family zinc finger 4"/>
    <property type="match status" value="1"/>
</dbReference>
<dbReference type="SUPFAM" id="SSF57667">
    <property type="entry name" value="beta-beta-alpha zinc fingers"/>
    <property type="match status" value="6"/>
</dbReference>
<dbReference type="InterPro" id="IPR050752">
    <property type="entry name" value="C2H2-ZF_domain"/>
</dbReference>
<evidence type="ECO:0000256" key="9">
    <source>
        <dbReference type="ARBA" id="ARBA00023125"/>
    </source>
</evidence>
<dbReference type="InterPro" id="IPR036236">
    <property type="entry name" value="Znf_C2H2_sf"/>
</dbReference>
<dbReference type="Pfam" id="PF00096">
    <property type="entry name" value="zf-C2H2"/>
    <property type="match status" value="6"/>
</dbReference>
<keyword evidence="6 12" id="KW-0863">Zinc-finger</keyword>
<evidence type="ECO:0000256" key="12">
    <source>
        <dbReference type="PROSITE-ProRule" id="PRU00042"/>
    </source>
</evidence>
<evidence type="ECO:0000313" key="16">
    <source>
        <dbReference type="Proteomes" id="UP000694892"/>
    </source>
</evidence>
<dbReference type="PANTHER" id="PTHR24384:SF218">
    <property type="entry name" value="ZINC FINGER PROTEIN 502"/>
    <property type="match status" value="1"/>
</dbReference>
<keyword evidence="10" id="KW-0804">Transcription</keyword>
<evidence type="ECO:0000313" key="15">
    <source>
        <dbReference type="EMBL" id="OCT73741.1"/>
    </source>
</evidence>
<keyword evidence="8" id="KW-0805">Transcription regulation</keyword>
<feature type="domain" description="C2H2-type" evidence="14">
    <location>
        <begin position="329"/>
        <end position="356"/>
    </location>
</feature>
<evidence type="ECO:0000256" key="7">
    <source>
        <dbReference type="ARBA" id="ARBA00022833"/>
    </source>
</evidence>
<dbReference type="FunFam" id="3.30.160.60:FF:000979">
    <property type="entry name" value="Zinc finger protein 775"/>
    <property type="match status" value="1"/>
</dbReference>
<dbReference type="Proteomes" id="UP000694892">
    <property type="component" value="Chromosome 6S"/>
</dbReference>
<dbReference type="EMBL" id="CM004477">
    <property type="protein sequence ID" value="OCT73741.1"/>
    <property type="molecule type" value="Genomic_DNA"/>
</dbReference>
<proteinExistence type="inferred from homology"/>
<dbReference type="GO" id="GO:0000981">
    <property type="term" value="F:DNA-binding transcription factor activity, RNA polymerase II-specific"/>
    <property type="evidence" value="ECO:0007669"/>
    <property type="project" value="TreeGrafter"/>
</dbReference>
<feature type="domain" description="C2H2-type" evidence="14">
    <location>
        <begin position="273"/>
        <end position="300"/>
    </location>
</feature>
<keyword evidence="7" id="KW-0862">Zinc</keyword>
<evidence type="ECO:0000256" key="11">
    <source>
        <dbReference type="ARBA" id="ARBA00023242"/>
    </source>
</evidence>
<dbReference type="FunFam" id="3.30.160.60:FF:000759">
    <property type="entry name" value="zinc finger protein 16"/>
    <property type="match status" value="1"/>
</dbReference>
<dbReference type="GO" id="GO:0005634">
    <property type="term" value="C:nucleus"/>
    <property type="evidence" value="ECO:0007669"/>
    <property type="project" value="UniProtKB-SubCell"/>
</dbReference>
<dbReference type="PROSITE" id="PS00028">
    <property type="entry name" value="ZINC_FINGER_C2H2_1"/>
    <property type="match status" value="8"/>
</dbReference>
<comment type="subcellular location">
    <subcellularLocation>
        <location evidence="2">Nucleus</location>
    </subcellularLocation>
</comment>
<evidence type="ECO:0000256" key="3">
    <source>
        <dbReference type="ARBA" id="ARBA00006991"/>
    </source>
</evidence>
<dbReference type="FunFam" id="3.30.160.60:FF:000446">
    <property type="entry name" value="Zinc finger protein"/>
    <property type="match status" value="1"/>
</dbReference>
<dbReference type="PANTHER" id="PTHR24384">
    <property type="entry name" value="FINGER PUTATIVE TRANSCRIPTION FACTOR FAMILY-RELATED"/>
    <property type="match status" value="1"/>
</dbReference>
<dbReference type="PROSITE" id="PS50157">
    <property type="entry name" value="ZINC_FINGER_C2H2_2"/>
    <property type="match status" value="10"/>
</dbReference>
<keyword evidence="11" id="KW-0539">Nucleus</keyword>
<evidence type="ECO:0000259" key="14">
    <source>
        <dbReference type="PROSITE" id="PS50157"/>
    </source>
</evidence>
<dbReference type="GO" id="GO:0008270">
    <property type="term" value="F:zinc ion binding"/>
    <property type="evidence" value="ECO:0007669"/>
    <property type="project" value="UniProtKB-KW"/>
</dbReference>
<dbReference type="FunFam" id="3.30.160.60:FF:000218">
    <property type="entry name" value="Zinc finger protein 10"/>
    <property type="match status" value="1"/>
</dbReference>
<evidence type="ECO:0000256" key="5">
    <source>
        <dbReference type="ARBA" id="ARBA00022737"/>
    </source>
</evidence>
<feature type="domain" description="C2H2-type" evidence="14">
    <location>
        <begin position="82"/>
        <end position="109"/>
    </location>
</feature>
<feature type="domain" description="C2H2-type" evidence="14">
    <location>
        <begin position="503"/>
        <end position="530"/>
    </location>
</feature>
<sequence>MDKENLFLGFEMVKNTKHLHHLLSKPVNHVVQAIPKKNTANQGFTSQNNVRFPCSLPSGGHDGRLPEQSSPRLQPVLSRRHCLCNVCGKSFMWLSALNIDKRIHWGETLQSKDKPHKAPKEQHWGETIWVHCSELPMHRGKSFFNRQQLAKHQKIHKDPKIFLCKECGMSFPLKSSLKMHQKMHKKEHVLMAFERKKSVKEKMLDKFQTRVKLERDSPGPPKRCETAFSWRSVGPPKIHPRERRFICNECGKSFSWWSSLLMHMRMHTGEKTYKCNECGKGFRGFHSLTIHQRTHTGELPYRCMQCGKSFSHRPNLVRHQRKHTREKPYVCLHCAKGFTQKRHKTKHLQIHSAEKCKECGVIYMVTLSQHRVVHVKEQCEKVCKSCVNKKLSQGRAAKNQALSINKEKVGPLQKQIKVKPFHCDLCGKSFGWWLAFNIHQRRHTGEKPYACMECGKNFTWWSAVIIHQRTHTGERPFKFLRQSYSQKPNLARHLRRHTGETPYWCNECGKRFTQKQHLSKHQNTHSRGPDLRRGQRDRKKITARTDFPRHVVDSENLYNALPAVGYSEPLMCLPSESHALPKLFYHTKRPSYSFRLLQCVTHISASSQFSC</sequence>
<dbReference type="GO" id="GO:0000978">
    <property type="term" value="F:RNA polymerase II cis-regulatory region sequence-specific DNA binding"/>
    <property type="evidence" value="ECO:0007669"/>
    <property type="project" value="TreeGrafter"/>
</dbReference>
<evidence type="ECO:0000256" key="8">
    <source>
        <dbReference type="ARBA" id="ARBA00023015"/>
    </source>
</evidence>
<dbReference type="FunFam" id="3.30.160.60:FF:000060">
    <property type="entry name" value="zinc finger protein 436"/>
    <property type="match status" value="1"/>
</dbReference>